<dbReference type="RefSeq" id="WP_200613516.1">
    <property type="nucleotide sequence ID" value="NZ_JAEHHL010000016.1"/>
</dbReference>
<keyword evidence="2" id="KW-0378">Hydrolase</keyword>
<evidence type="ECO:0000313" key="3">
    <source>
        <dbReference type="Proteomes" id="UP000655420"/>
    </source>
</evidence>
<evidence type="ECO:0000259" key="1">
    <source>
        <dbReference type="Pfam" id="PF13395"/>
    </source>
</evidence>
<dbReference type="PANTHER" id="PTHR33877">
    <property type="entry name" value="SLL1193 PROTEIN"/>
    <property type="match status" value="1"/>
</dbReference>
<sequence>MNDRAFLAPRRCLLEPVEAIFEAARLLDQAASAHVAGDRRTADALLRAADLPLIAEWTKKIWGKFDQEIHRYREVPGAPPLLTKVQRKNARMPSAEERRALIARDGHRCRFCGIPVIEPRVRKAIQKIYPDSCRWGGREAEQHAAFQCMWLQFDHLLPHSRGGDNSLENVVITCAPCNFGRCDWTLEETGLIDPRTRAPETIDWDGLERFLS</sequence>
<evidence type="ECO:0000313" key="2">
    <source>
        <dbReference type="EMBL" id="MBK0401211.1"/>
    </source>
</evidence>
<reference evidence="2" key="1">
    <citation type="submission" date="2020-12" db="EMBL/GenBank/DDBJ databases">
        <title>Bacterial taxonomy.</title>
        <authorList>
            <person name="Pan X."/>
        </authorList>
    </citation>
    <scope>NUCLEOTIDE SEQUENCE</scope>
    <source>
        <strain evidence="2">M0105</strain>
    </source>
</reference>
<dbReference type="Proteomes" id="UP000655420">
    <property type="component" value="Unassembled WGS sequence"/>
</dbReference>
<dbReference type="CDD" id="cd00085">
    <property type="entry name" value="HNHc"/>
    <property type="match status" value="1"/>
</dbReference>
<keyword evidence="3" id="KW-1185">Reference proteome</keyword>
<keyword evidence="2" id="KW-0540">Nuclease</keyword>
<dbReference type="AlphaFoldDB" id="A0A8J7MAJ3"/>
<organism evidence="2 3">
    <name type="scientific">Thermohalobaculum xanthum</name>
    <dbReference type="NCBI Taxonomy" id="2753746"/>
    <lineage>
        <taxon>Bacteria</taxon>
        <taxon>Pseudomonadati</taxon>
        <taxon>Pseudomonadota</taxon>
        <taxon>Alphaproteobacteria</taxon>
        <taxon>Rhodobacterales</taxon>
        <taxon>Paracoccaceae</taxon>
        <taxon>Thermohalobaculum</taxon>
    </lineage>
</organism>
<dbReference type="EMBL" id="JAEHHL010000016">
    <property type="protein sequence ID" value="MBK0401211.1"/>
    <property type="molecule type" value="Genomic_DNA"/>
</dbReference>
<proteinExistence type="predicted"/>
<dbReference type="PANTHER" id="PTHR33877:SF2">
    <property type="entry name" value="OS07G0170200 PROTEIN"/>
    <property type="match status" value="1"/>
</dbReference>
<protein>
    <submittedName>
        <fullName evidence="2">HNH endonuclease</fullName>
    </submittedName>
</protein>
<name>A0A8J7MAJ3_9RHOB</name>
<feature type="domain" description="HNH nuclease" evidence="1">
    <location>
        <begin position="146"/>
        <end position="178"/>
    </location>
</feature>
<dbReference type="Pfam" id="PF13395">
    <property type="entry name" value="HNH_4"/>
    <property type="match status" value="1"/>
</dbReference>
<dbReference type="InterPro" id="IPR052892">
    <property type="entry name" value="NA-targeting_endonuclease"/>
</dbReference>
<keyword evidence="2" id="KW-0255">Endonuclease</keyword>
<dbReference type="GO" id="GO:0004519">
    <property type="term" value="F:endonuclease activity"/>
    <property type="evidence" value="ECO:0007669"/>
    <property type="project" value="UniProtKB-KW"/>
</dbReference>
<comment type="caution">
    <text evidence="2">The sequence shown here is derived from an EMBL/GenBank/DDBJ whole genome shotgun (WGS) entry which is preliminary data.</text>
</comment>
<accession>A0A8J7MAJ3</accession>
<dbReference type="InterPro" id="IPR003615">
    <property type="entry name" value="HNH_nuc"/>
</dbReference>
<gene>
    <name evidence="2" type="ORF">H0I76_18585</name>
</gene>
<dbReference type="Gene3D" id="1.10.30.50">
    <property type="match status" value="1"/>
</dbReference>